<organism evidence="4 5">
    <name type="scientific">Chitinophaga flava</name>
    <dbReference type="NCBI Taxonomy" id="2259036"/>
    <lineage>
        <taxon>Bacteria</taxon>
        <taxon>Pseudomonadati</taxon>
        <taxon>Bacteroidota</taxon>
        <taxon>Chitinophagia</taxon>
        <taxon>Chitinophagales</taxon>
        <taxon>Chitinophagaceae</taxon>
        <taxon>Chitinophaga</taxon>
    </lineage>
</organism>
<protein>
    <recommendedName>
        <fullName evidence="6">Outer membrane chaperone Skp</fullName>
    </recommendedName>
</protein>
<dbReference type="EMBL" id="QFFJ01000002">
    <property type="protein sequence ID" value="RBL88807.1"/>
    <property type="molecule type" value="Genomic_DNA"/>
</dbReference>
<keyword evidence="2" id="KW-0732">Signal</keyword>
<dbReference type="Proteomes" id="UP000253410">
    <property type="component" value="Unassembled WGS sequence"/>
</dbReference>
<dbReference type="SMART" id="SM00935">
    <property type="entry name" value="OmpH"/>
    <property type="match status" value="1"/>
</dbReference>
<dbReference type="AlphaFoldDB" id="A0A365XR22"/>
<dbReference type="OrthoDB" id="1524711at2"/>
<keyword evidence="3" id="KW-0175">Coiled coil</keyword>
<gene>
    <name evidence="4" type="ORF">DF182_19805</name>
</gene>
<evidence type="ECO:0000313" key="5">
    <source>
        <dbReference type="Proteomes" id="UP000253410"/>
    </source>
</evidence>
<dbReference type="Pfam" id="PF03938">
    <property type="entry name" value="OmpH"/>
    <property type="match status" value="1"/>
</dbReference>
<dbReference type="InterPro" id="IPR005632">
    <property type="entry name" value="Chaperone_Skp"/>
</dbReference>
<keyword evidence="5" id="KW-1185">Reference proteome</keyword>
<dbReference type="Gene3D" id="3.30.910.20">
    <property type="entry name" value="Skp domain"/>
    <property type="match status" value="1"/>
</dbReference>
<sequence length="177" mass="20175">MQLFHNIVQKNIMKFWYTTVALLFMGTAAFSQKTAYINFQQLIAAMPETKQATDTLQKYQQELAKDGQYLVAEYTRKLQEYDSLGAKWTEQIKAMKEKELQDAQAAIQDYRQRMEEKLGAKDQQLLIPIMDKAKKALKAIATEKGYTLVIDNSKDEVLIGSDADDLMAPVKAKLGLK</sequence>
<comment type="similarity">
    <text evidence="1">Belongs to the Skp family.</text>
</comment>
<dbReference type="GO" id="GO:0050821">
    <property type="term" value="P:protein stabilization"/>
    <property type="evidence" value="ECO:0007669"/>
    <property type="project" value="TreeGrafter"/>
</dbReference>
<evidence type="ECO:0000256" key="3">
    <source>
        <dbReference type="SAM" id="Coils"/>
    </source>
</evidence>
<dbReference type="GO" id="GO:0051082">
    <property type="term" value="F:unfolded protein binding"/>
    <property type="evidence" value="ECO:0007669"/>
    <property type="project" value="InterPro"/>
</dbReference>
<name>A0A365XR22_9BACT</name>
<dbReference type="SUPFAM" id="SSF111384">
    <property type="entry name" value="OmpH-like"/>
    <property type="match status" value="1"/>
</dbReference>
<evidence type="ECO:0000313" key="4">
    <source>
        <dbReference type="EMBL" id="RBL88807.1"/>
    </source>
</evidence>
<evidence type="ECO:0008006" key="6">
    <source>
        <dbReference type="Google" id="ProtNLM"/>
    </source>
</evidence>
<dbReference type="GO" id="GO:0005829">
    <property type="term" value="C:cytosol"/>
    <property type="evidence" value="ECO:0007669"/>
    <property type="project" value="TreeGrafter"/>
</dbReference>
<dbReference type="InterPro" id="IPR024930">
    <property type="entry name" value="Skp_dom_sf"/>
</dbReference>
<comment type="caution">
    <text evidence="4">The sequence shown here is derived from an EMBL/GenBank/DDBJ whole genome shotgun (WGS) entry which is preliminary data.</text>
</comment>
<dbReference type="PANTHER" id="PTHR35089">
    <property type="entry name" value="CHAPERONE PROTEIN SKP"/>
    <property type="match status" value="1"/>
</dbReference>
<feature type="coiled-coil region" evidence="3">
    <location>
        <begin position="93"/>
        <end position="120"/>
    </location>
</feature>
<dbReference type="PANTHER" id="PTHR35089:SF1">
    <property type="entry name" value="CHAPERONE PROTEIN SKP"/>
    <property type="match status" value="1"/>
</dbReference>
<evidence type="ECO:0000256" key="2">
    <source>
        <dbReference type="ARBA" id="ARBA00022729"/>
    </source>
</evidence>
<proteinExistence type="inferred from homology"/>
<evidence type="ECO:0000256" key="1">
    <source>
        <dbReference type="ARBA" id="ARBA00009091"/>
    </source>
</evidence>
<reference evidence="4 5" key="1">
    <citation type="submission" date="2018-05" db="EMBL/GenBank/DDBJ databases">
        <title>Chitinophaga sp. K3CV102501T nov., isolated from isolated from a monsoon evergreen broad-leaved forest soil.</title>
        <authorList>
            <person name="Lv Y."/>
        </authorList>
    </citation>
    <scope>NUCLEOTIDE SEQUENCE [LARGE SCALE GENOMIC DNA]</scope>
    <source>
        <strain evidence="4 5">GDMCC 1.1325</strain>
    </source>
</reference>
<accession>A0A365XR22</accession>